<evidence type="ECO:0000313" key="2">
    <source>
        <dbReference type="Proteomes" id="UP000324832"/>
    </source>
</evidence>
<dbReference type="Proteomes" id="UP000324832">
    <property type="component" value="Unassembled WGS sequence"/>
</dbReference>
<reference evidence="1 2" key="1">
    <citation type="submission" date="2017-07" db="EMBL/GenBank/DDBJ databases">
        <authorList>
            <person name="Talla V."/>
            <person name="Backstrom N."/>
        </authorList>
    </citation>
    <scope>NUCLEOTIDE SEQUENCE [LARGE SCALE GENOMIC DNA]</scope>
</reference>
<evidence type="ECO:0000313" key="1">
    <source>
        <dbReference type="EMBL" id="VVC93968.1"/>
    </source>
</evidence>
<gene>
    <name evidence="1" type="ORF">LSINAPIS_LOCUS6042</name>
</gene>
<proteinExistence type="predicted"/>
<keyword evidence="2" id="KW-1185">Reference proteome</keyword>
<name>A0A5E4Q8P2_9NEOP</name>
<organism evidence="1 2">
    <name type="scientific">Leptidea sinapis</name>
    <dbReference type="NCBI Taxonomy" id="189913"/>
    <lineage>
        <taxon>Eukaryota</taxon>
        <taxon>Metazoa</taxon>
        <taxon>Ecdysozoa</taxon>
        <taxon>Arthropoda</taxon>
        <taxon>Hexapoda</taxon>
        <taxon>Insecta</taxon>
        <taxon>Pterygota</taxon>
        <taxon>Neoptera</taxon>
        <taxon>Endopterygota</taxon>
        <taxon>Lepidoptera</taxon>
        <taxon>Glossata</taxon>
        <taxon>Ditrysia</taxon>
        <taxon>Papilionoidea</taxon>
        <taxon>Pieridae</taxon>
        <taxon>Dismorphiinae</taxon>
        <taxon>Leptidea</taxon>
    </lineage>
</organism>
<dbReference type="AlphaFoldDB" id="A0A5E4Q8P2"/>
<protein>
    <submittedName>
        <fullName evidence="1">Uncharacterized protein</fullName>
    </submittedName>
</protein>
<dbReference type="EMBL" id="FZQP02001837">
    <property type="protein sequence ID" value="VVC93968.1"/>
    <property type="molecule type" value="Genomic_DNA"/>
</dbReference>
<accession>A0A5E4Q8P2</accession>
<sequence>MAGVIINEFLTFVQNKIDVLDELSIVHICATNFTDSEVESGKSALYNACGDGVRNIQRKGEDRKNKNIKDVIKLLKEVDPDDQPTFVARDLSRLPPVSFDHVDVNRLLKDMSLMKAEMTDFKTKFSHELANLRISLDSHKERGVNTPPIMTTPEKAKYLTSPNPLPLVTAPQPTGVHEVITWSSYAPTYRDIVYNKEGSRQAKRTRTRNTSSGLIGVAADCTLVSDAATKSNEQI</sequence>